<protein>
    <recommendedName>
        <fullName evidence="4 20">Peroxidase</fullName>
        <ecNumber evidence="4 20">1.11.1.7</ecNumber>
    </recommendedName>
</protein>
<keyword evidence="5 20" id="KW-0964">Secreted</keyword>
<dbReference type="OMA" id="RRDCSMH"/>
<feature type="disulfide bond" evidence="19">
    <location>
        <begin position="57"/>
        <end position="140"/>
    </location>
</feature>
<evidence type="ECO:0000256" key="16">
    <source>
        <dbReference type="PIRSR" id="PIRSR600823-2"/>
    </source>
</evidence>
<evidence type="ECO:0000256" key="14">
    <source>
        <dbReference type="ARBA" id="ARBA00023324"/>
    </source>
</evidence>
<dbReference type="KEGG" id="mus:103999814"/>
<keyword evidence="14 20" id="KW-0376">Hydrogen peroxide</keyword>
<comment type="similarity">
    <text evidence="20">Belongs to the peroxidase family. Classical plant (class III) peroxidase subfamily.</text>
</comment>
<dbReference type="InterPro" id="IPR010255">
    <property type="entry name" value="Haem_peroxidase_sf"/>
</dbReference>
<dbReference type="InterPro" id="IPR019793">
    <property type="entry name" value="Peroxidases_heam-ligand_BS"/>
</dbReference>
<dbReference type="Pfam" id="PF00141">
    <property type="entry name" value="peroxidase"/>
    <property type="match status" value="1"/>
</dbReference>
<dbReference type="SUPFAM" id="SSF48113">
    <property type="entry name" value="Heme-dependent peroxidases"/>
    <property type="match status" value="1"/>
</dbReference>
<feature type="disulfide bond" evidence="19">
    <location>
        <begin position="146"/>
        <end position="347"/>
    </location>
</feature>
<keyword evidence="6 20" id="KW-0575">Peroxidase</keyword>
<dbReference type="CDD" id="cd00693">
    <property type="entry name" value="secretory_peroxidase"/>
    <property type="match status" value="1"/>
</dbReference>
<dbReference type="PROSITE" id="PS00435">
    <property type="entry name" value="PEROXIDASE_1"/>
    <property type="match status" value="1"/>
</dbReference>
<feature type="binding site" evidence="17">
    <location>
        <position position="96"/>
    </location>
    <ligand>
        <name>Ca(2+)</name>
        <dbReference type="ChEBI" id="CHEBI:29108"/>
        <label>1</label>
    </ligand>
</feature>
<dbReference type="GO" id="GO:0042744">
    <property type="term" value="P:hydrogen peroxide catabolic process"/>
    <property type="evidence" value="ECO:0007669"/>
    <property type="project" value="UniProtKB-KW"/>
</dbReference>
<comment type="similarity">
    <text evidence="3">Belongs to the peroxidase family. Ascorbate peroxidase subfamily.</text>
</comment>
<dbReference type="SMR" id="A0A804HWS1"/>
<keyword evidence="12 19" id="KW-1015">Disulfide bond</keyword>
<dbReference type="PRINTS" id="PR00461">
    <property type="entry name" value="PLPEROXIDASE"/>
</dbReference>
<evidence type="ECO:0000256" key="19">
    <source>
        <dbReference type="PIRSR" id="PIRSR600823-5"/>
    </source>
</evidence>
<dbReference type="PROSITE" id="PS00436">
    <property type="entry name" value="PEROXIDASE_2"/>
    <property type="match status" value="1"/>
</dbReference>
<evidence type="ECO:0000256" key="9">
    <source>
        <dbReference type="ARBA" id="ARBA00022837"/>
    </source>
</evidence>
<dbReference type="Gene3D" id="1.10.520.10">
    <property type="match status" value="1"/>
</dbReference>
<dbReference type="Gramene" id="Ma01_t21440.1">
    <property type="protein sequence ID" value="Ma01_p21440.1"/>
    <property type="gene ID" value="Ma01_g21440"/>
</dbReference>
<comment type="cofactor">
    <cofactor evidence="17 20">
        <name>heme b</name>
        <dbReference type="ChEBI" id="CHEBI:60344"/>
    </cofactor>
    <text evidence="17 20">Binds 1 heme b (iron(II)-protoporphyrin IX) group per subunit.</text>
</comment>
<feature type="binding site" evidence="17">
    <location>
        <position position="219"/>
    </location>
    <ligand>
        <name>Ca(2+)</name>
        <dbReference type="ChEBI" id="CHEBI:29108"/>
        <label>2</label>
    </ligand>
</feature>
<feature type="binding site" evidence="17">
    <location>
        <position position="271"/>
    </location>
    <ligand>
        <name>Ca(2+)</name>
        <dbReference type="ChEBI" id="CHEBI:29108"/>
        <label>2</label>
    </ligand>
</feature>
<evidence type="ECO:0000256" key="4">
    <source>
        <dbReference type="ARBA" id="ARBA00012313"/>
    </source>
</evidence>
<dbReference type="Proteomes" id="UP000012960">
    <property type="component" value="Unplaced"/>
</dbReference>
<evidence type="ECO:0000256" key="6">
    <source>
        <dbReference type="ARBA" id="ARBA00022559"/>
    </source>
</evidence>
<reference evidence="22" key="1">
    <citation type="submission" date="2021-05" db="UniProtKB">
        <authorList>
            <consortium name="EnsemblPlants"/>
        </authorList>
    </citation>
    <scope>IDENTIFICATION</scope>
    <source>
        <strain evidence="22">subsp. malaccensis</strain>
    </source>
</reference>
<evidence type="ECO:0000256" key="13">
    <source>
        <dbReference type="ARBA" id="ARBA00023283"/>
    </source>
</evidence>
<evidence type="ECO:0000256" key="18">
    <source>
        <dbReference type="PIRSR" id="PIRSR600823-4"/>
    </source>
</evidence>
<dbReference type="GeneID" id="103999814"/>
<dbReference type="EC" id="1.11.1.7" evidence="4 20"/>
<evidence type="ECO:0000256" key="17">
    <source>
        <dbReference type="PIRSR" id="PIRSR600823-3"/>
    </source>
</evidence>
<proteinExistence type="inferred from homology"/>
<evidence type="ECO:0000256" key="5">
    <source>
        <dbReference type="ARBA" id="ARBA00022525"/>
    </source>
</evidence>
<evidence type="ECO:0000256" key="15">
    <source>
        <dbReference type="PIRSR" id="PIRSR600823-1"/>
    </source>
</evidence>
<dbReference type="PRINTS" id="PR00458">
    <property type="entry name" value="PEROXIDASE"/>
</dbReference>
<dbReference type="PANTHER" id="PTHR31517:SF59">
    <property type="entry name" value="PEROXIDASE"/>
    <property type="match status" value="1"/>
</dbReference>
<evidence type="ECO:0000313" key="22">
    <source>
        <dbReference type="EnsemblPlants" id="Ma01_p21440.1"/>
    </source>
</evidence>
<feature type="binding site" evidence="17">
    <location>
        <position position="92"/>
    </location>
    <ligand>
        <name>Ca(2+)</name>
        <dbReference type="ChEBI" id="CHEBI:29108"/>
        <label>1</label>
    </ligand>
</feature>
<dbReference type="GO" id="GO:0004601">
    <property type="term" value="F:peroxidase activity"/>
    <property type="evidence" value="ECO:0000318"/>
    <property type="project" value="GO_Central"/>
</dbReference>
<feature type="domain" description="Plant heme peroxidase family profile" evidence="21">
    <location>
        <begin position="47"/>
        <end position="351"/>
    </location>
</feature>
<dbReference type="PANTHER" id="PTHR31517">
    <property type="match status" value="1"/>
</dbReference>
<keyword evidence="8 17" id="KW-0479">Metal-binding</keyword>
<dbReference type="GO" id="GO:0046872">
    <property type="term" value="F:metal ion binding"/>
    <property type="evidence" value="ECO:0007669"/>
    <property type="project" value="UniProtKB-UniRule"/>
</dbReference>
<feature type="binding site" evidence="17">
    <location>
        <position position="94"/>
    </location>
    <ligand>
        <name>Ca(2+)</name>
        <dbReference type="ChEBI" id="CHEBI:29108"/>
        <label>1</label>
    </ligand>
</feature>
<comment type="catalytic activity">
    <reaction evidence="1 20">
        <text>2 a phenolic donor + H2O2 = 2 a phenolic radical donor + 2 H2O</text>
        <dbReference type="Rhea" id="RHEA:56136"/>
        <dbReference type="ChEBI" id="CHEBI:15377"/>
        <dbReference type="ChEBI" id="CHEBI:16240"/>
        <dbReference type="ChEBI" id="CHEBI:139520"/>
        <dbReference type="ChEBI" id="CHEBI:139521"/>
        <dbReference type="EC" id="1.11.1.7"/>
    </reaction>
</comment>
<feature type="binding site" evidence="17">
    <location>
        <position position="89"/>
    </location>
    <ligand>
        <name>Ca(2+)</name>
        <dbReference type="ChEBI" id="CHEBI:29108"/>
        <label>1</label>
    </ligand>
</feature>
<dbReference type="InterPro" id="IPR033905">
    <property type="entry name" value="Secretory_peroxidase"/>
</dbReference>
<keyword evidence="13" id="KW-0873">Pyrrolidone carboxylic acid</keyword>
<dbReference type="GO" id="GO:0009505">
    <property type="term" value="C:plant-type cell wall"/>
    <property type="evidence" value="ECO:0000318"/>
    <property type="project" value="GO_Central"/>
</dbReference>
<dbReference type="FunFam" id="1.10.520.10:FF:000008">
    <property type="entry name" value="Peroxidase"/>
    <property type="match status" value="1"/>
</dbReference>
<keyword evidence="10 20" id="KW-0560">Oxidoreductase</keyword>
<evidence type="ECO:0000256" key="2">
    <source>
        <dbReference type="ARBA" id="ARBA00002322"/>
    </source>
</evidence>
<comment type="cofactor">
    <cofactor evidence="17 20">
        <name>Ca(2+)</name>
        <dbReference type="ChEBI" id="CHEBI:29108"/>
    </cofactor>
    <text evidence="17 20">Binds 2 calcium ions per subunit.</text>
</comment>
<evidence type="ECO:0000256" key="8">
    <source>
        <dbReference type="ARBA" id="ARBA00022723"/>
    </source>
</evidence>
<comment type="function">
    <text evidence="2">Removal of H(2)O(2), oxidation of toxic reductants, biosynthesis and degradation of lignin, suberization, auxin catabolism, response to environmental stresses such as wounding, pathogen attack and oxidative stress. These functions might be dependent on each isozyme/isoform in each plant tissue.</text>
</comment>
<feature type="binding site" evidence="17">
    <location>
        <position position="279"/>
    </location>
    <ligand>
        <name>Ca(2+)</name>
        <dbReference type="ChEBI" id="CHEBI:29108"/>
        <label>2</label>
    </ligand>
</feature>
<evidence type="ECO:0000256" key="1">
    <source>
        <dbReference type="ARBA" id="ARBA00000189"/>
    </source>
</evidence>
<dbReference type="InterPro" id="IPR000823">
    <property type="entry name" value="Peroxidase_pln"/>
</dbReference>
<dbReference type="InterPro" id="IPR019794">
    <property type="entry name" value="Peroxidases_AS"/>
</dbReference>
<keyword evidence="23" id="KW-1185">Reference proteome</keyword>
<evidence type="ECO:0000259" key="21">
    <source>
        <dbReference type="PROSITE" id="PS50873"/>
    </source>
</evidence>
<evidence type="ECO:0000256" key="12">
    <source>
        <dbReference type="ARBA" id="ARBA00023157"/>
    </source>
</evidence>
<evidence type="ECO:0000256" key="20">
    <source>
        <dbReference type="RuleBase" id="RU362060"/>
    </source>
</evidence>
<dbReference type="RefSeq" id="XP_009419956.1">
    <property type="nucleotide sequence ID" value="XM_009421681.2"/>
</dbReference>
<dbReference type="GO" id="GO:0006950">
    <property type="term" value="P:response to stress"/>
    <property type="evidence" value="ECO:0000318"/>
    <property type="project" value="GO_Central"/>
</dbReference>
<dbReference type="GO" id="GO:0020037">
    <property type="term" value="F:heme binding"/>
    <property type="evidence" value="ECO:0007669"/>
    <property type="project" value="UniProtKB-UniRule"/>
</dbReference>
<feature type="binding site" evidence="17">
    <location>
        <position position="274"/>
    </location>
    <ligand>
        <name>Ca(2+)</name>
        <dbReference type="ChEBI" id="CHEBI:29108"/>
        <label>2</label>
    </ligand>
</feature>
<dbReference type="GO" id="GO:0006979">
    <property type="term" value="P:response to oxidative stress"/>
    <property type="evidence" value="ECO:0007669"/>
    <property type="project" value="UniProtKB-UniRule"/>
</dbReference>
<evidence type="ECO:0000256" key="10">
    <source>
        <dbReference type="ARBA" id="ARBA00023002"/>
    </source>
</evidence>
<feature type="binding site" description="axial binding residue" evidence="17">
    <location>
        <position position="218"/>
    </location>
    <ligand>
        <name>heme b</name>
        <dbReference type="ChEBI" id="CHEBI:60344"/>
    </ligand>
    <ligandPart>
        <name>Fe</name>
        <dbReference type="ChEBI" id="CHEBI:18248"/>
    </ligandPart>
</feature>
<accession>A0A804HWS1</accession>
<keyword evidence="7 20" id="KW-0349">Heme</keyword>
<feature type="binding site" evidence="17">
    <location>
        <position position="98"/>
    </location>
    <ligand>
        <name>Ca(2+)</name>
        <dbReference type="ChEBI" id="CHEBI:29108"/>
        <label>1</label>
    </ligand>
</feature>
<organism evidence="22 23">
    <name type="scientific">Musa acuminata subsp. malaccensis</name>
    <name type="common">Wild banana</name>
    <name type="synonym">Musa malaccensis</name>
    <dbReference type="NCBI Taxonomy" id="214687"/>
    <lineage>
        <taxon>Eukaryota</taxon>
        <taxon>Viridiplantae</taxon>
        <taxon>Streptophyta</taxon>
        <taxon>Embryophyta</taxon>
        <taxon>Tracheophyta</taxon>
        <taxon>Spermatophyta</taxon>
        <taxon>Magnoliopsida</taxon>
        <taxon>Liliopsida</taxon>
        <taxon>Zingiberales</taxon>
        <taxon>Musaceae</taxon>
        <taxon>Musa</taxon>
    </lineage>
</organism>
<dbReference type="FunFam" id="1.10.420.10:FF:000001">
    <property type="entry name" value="Peroxidase"/>
    <property type="match status" value="1"/>
</dbReference>
<evidence type="ECO:0000256" key="11">
    <source>
        <dbReference type="ARBA" id="ARBA00023004"/>
    </source>
</evidence>
<dbReference type="AlphaFoldDB" id="A0A804HWS1"/>
<feature type="disulfide bond" evidence="19">
    <location>
        <begin position="90"/>
        <end position="95"/>
    </location>
</feature>
<feature type="binding site" evidence="17">
    <location>
        <position position="112"/>
    </location>
    <ligand>
        <name>Ca(2+)</name>
        <dbReference type="ChEBI" id="CHEBI:29108"/>
        <label>1</label>
    </ligand>
</feature>
<dbReference type="GO" id="GO:0140825">
    <property type="term" value="F:lactoperoxidase activity"/>
    <property type="evidence" value="ECO:0007669"/>
    <property type="project" value="UniProtKB-EC"/>
</dbReference>
<dbReference type="InParanoid" id="A0A804HWS1"/>
<feature type="site" description="Transition state stabilizer" evidence="18">
    <location>
        <position position="84"/>
    </location>
</feature>
<feature type="disulfide bond" evidence="19">
    <location>
        <begin position="225"/>
        <end position="257"/>
    </location>
</feature>
<dbReference type="Gene3D" id="1.10.420.10">
    <property type="entry name" value="Peroxidase, domain 2"/>
    <property type="match status" value="1"/>
</dbReference>
<dbReference type="GO" id="GO:0005576">
    <property type="term" value="C:extracellular region"/>
    <property type="evidence" value="ECO:0007669"/>
    <property type="project" value="UniProtKB-SubCell"/>
</dbReference>
<evidence type="ECO:0000313" key="23">
    <source>
        <dbReference type="Proteomes" id="UP000012960"/>
    </source>
</evidence>
<keyword evidence="9 17" id="KW-0106">Calcium</keyword>
<sequence length="353" mass="38544">MGGRSSFLRVALLTFSLGFYFVSCCVGFVEGGYSNATKRKRVPVRHQLSLDFYANTCPHVDQLVASVTARRFRDSPASGAATIRLFFHDCFVEGCDASILIAPTTGGKVVVERDVEDNKNLAPEAFETVEMAKALVESKCPGMVTCADILAMAARDFVRLAGGPNYGVKKGRKDSRVSMAGKVRGNLPRANSTVDELIRLFAAKGFRTEDLVALSGAHTIGFSHCDQFVSRLYDFRGTGEPDPSIDLRLLKALRMSCPRSGGNNDVVAPFDVQTPFSFDHMYYGNLEAKMGLLATDQALFLDPRTRPLVQGLGRDKVRFFDAFAAGMEKMGSIRVKKGKTGEIRKVCSKHLAA</sequence>
<name>A0A804HWS1_MUSAM</name>
<dbReference type="EnsemblPlants" id="Ma01_t21440.1">
    <property type="protein sequence ID" value="Ma01_p21440.1"/>
    <property type="gene ID" value="Ma01_g21440"/>
</dbReference>
<evidence type="ECO:0000256" key="7">
    <source>
        <dbReference type="ARBA" id="ARBA00022617"/>
    </source>
</evidence>
<dbReference type="InterPro" id="IPR002016">
    <property type="entry name" value="Haem_peroxidase"/>
</dbReference>
<feature type="binding site" evidence="16">
    <location>
        <position position="188"/>
    </location>
    <ligand>
        <name>substrate</name>
    </ligand>
</feature>
<evidence type="ECO:0000256" key="3">
    <source>
        <dbReference type="ARBA" id="ARBA00006873"/>
    </source>
</evidence>
<feature type="active site" description="Proton acceptor" evidence="15">
    <location>
        <position position="88"/>
    </location>
</feature>
<comment type="subcellular location">
    <subcellularLocation>
        <location evidence="20">Secreted</location>
    </subcellularLocation>
</comment>
<dbReference type="OrthoDB" id="2113341at2759"/>
<dbReference type="PROSITE" id="PS50873">
    <property type="entry name" value="PEROXIDASE_4"/>
    <property type="match status" value="1"/>
</dbReference>
<keyword evidence="11 17" id="KW-0408">Iron</keyword>